<accession>A0A6B0U4E3</accession>
<dbReference type="EMBL" id="GIFC01002034">
    <property type="protein sequence ID" value="MXU84117.1"/>
    <property type="molecule type" value="Transcribed_RNA"/>
</dbReference>
<reference evidence="2" key="1">
    <citation type="submission" date="2019-12" db="EMBL/GenBank/DDBJ databases">
        <title>An insight into the sialome of adult female Ixodes ricinus ticks feeding for 6 days.</title>
        <authorList>
            <person name="Perner J."/>
            <person name="Ribeiro J.M.C."/>
        </authorList>
    </citation>
    <scope>NUCLEOTIDE SEQUENCE</scope>
    <source>
        <strain evidence="2">Semi-engorged</strain>
        <tissue evidence="2">Salivary glands</tissue>
    </source>
</reference>
<proteinExistence type="predicted"/>
<evidence type="ECO:0000313" key="2">
    <source>
        <dbReference type="EMBL" id="MXU84117.1"/>
    </source>
</evidence>
<organism evidence="2">
    <name type="scientific">Ixodes ricinus</name>
    <name type="common">Common tick</name>
    <name type="synonym">Acarus ricinus</name>
    <dbReference type="NCBI Taxonomy" id="34613"/>
    <lineage>
        <taxon>Eukaryota</taxon>
        <taxon>Metazoa</taxon>
        <taxon>Ecdysozoa</taxon>
        <taxon>Arthropoda</taxon>
        <taxon>Chelicerata</taxon>
        <taxon>Arachnida</taxon>
        <taxon>Acari</taxon>
        <taxon>Parasitiformes</taxon>
        <taxon>Ixodida</taxon>
        <taxon>Ixodoidea</taxon>
        <taxon>Ixodidae</taxon>
        <taxon>Ixodinae</taxon>
        <taxon>Ixodes</taxon>
    </lineage>
</organism>
<dbReference type="AlphaFoldDB" id="A0A6B0U4E3"/>
<keyword evidence="1" id="KW-1133">Transmembrane helix</keyword>
<name>A0A6B0U4E3_IXORI</name>
<keyword evidence="1" id="KW-0472">Membrane</keyword>
<protein>
    <submittedName>
        <fullName evidence="2">Putative secreted protein</fullName>
    </submittedName>
</protein>
<sequence length="79" mass="9174">MRREGMNIFVPYPVRRYASVKSFLIFFFGFLEFVFTLFVPRPTLDYCPSTTIGIHVTTHIEICVRTDNIIFGNVISHPS</sequence>
<evidence type="ECO:0000256" key="1">
    <source>
        <dbReference type="SAM" id="Phobius"/>
    </source>
</evidence>
<feature type="transmembrane region" description="Helical" evidence="1">
    <location>
        <begin position="20"/>
        <end position="39"/>
    </location>
</feature>
<keyword evidence="1" id="KW-0812">Transmembrane</keyword>